<feature type="domain" description="UBX" evidence="2">
    <location>
        <begin position="150"/>
        <end position="225"/>
    </location>
</feature>
<organism evidence="4 5">
    <name type="scientific">Blepharisma stoltei</name>
    <dbReference type="NCBI Taxonomy" id="1481888"/>
    <lineage>
        <taxon>Eukaryota</taxon>
        <taxon>Sar</taxon>
        <taxon>Alveolata</taxon>
        <taxon>Ciliophora</taxon>
        <taxon>Postciliodesmatophora</taxon>
        <taxon>Heterotrichea</taxon>
        <taxon>Heterotrichida</taxon>
        <taxon>Blepharismidae</taxon>
        <taxon>Blepharisma</taxon>
    </lineage>
</organism>
<evidence type="ECO:0000313" key="4">
    <source>
        <dbReference type="EMBL" id="CAG9323287.1"/>
    </source>
</evidence>
<dbReference type="SUPFAM" id="SSF54236">
    <property type="entry name" value="Ubiquitin-like"/>
    <property type="match status" value="1"/>
</dbReference>
<dbReference type="Gene3D" id="3.30.420.210">
    <property type="entry name" value="SEP domain"/>
    <property type="match status" value="1"/>
</dbReference>
<name>A0AAU9J8K2_9CILI</name>
<dbReference type="GO" id="GO:0043130">
    <property type="term" value="F:ubiquitin binding"/>
    <property type="evidence" value="ECO:0007669"/>
    <property type="project" value="TreeGrafter"/>
</dbReference>
<dbReference type="SMART" id="SM00166">
    <property type="entry name" value="UBX"/>
    <property type="match status" value="1"/>
</dbReference>
<feature type="domain" description="SEP" evidence="3">
    <location>
        <begin position="49"/>
        <end position="114"/>
    </location>
</feature>
<accession>A0AAU9J8K2</accession>
<dbReference type="PANTHER" id="PTHR23333">
    <property type="entry name" value="UBX DOMAIN CONTAINING PROTEIN"/>
    <property type="match status" value="1"/>
</dbReference>
<dbReference type="PROSITE" id="PS50033">
    <property type="entry name" value="UBX"/>
    <property type="match status" value="1"/>
</dbReference>
<dbReference type="AlphaFoldDB" id="A0AAU9J8K2"/>
<dbReference type="GO" id="GO:0061025">
    <property type="term" value="P:membrane fusion"/>
    <property type="evidence" value="ECO:0007669"/>
    <property type="project" value="TreeGrafter"/>
</dbReference>
<dbReference type="GO" id="GO:0031468">
    <property type="term" value="P:nuclear membrane reassembly"/>
    <property type="evidence" value="ECO:0007669"/>
    <property type="project" value="TreeGrafter"/>
</dbReference>
<feature type="compositionally biased region" description="Low complexity" evidence="1">
    <location>
        <begin position="11"/>
        <end position="21"/>
    </location>
</feature>
<feature type="region of interest" description="Disordered" evidence="1">
    <location>
        <begin position="1"/>
        <end position="24"/>
    </location>
</feature>
<protein>
    <recommendedName>
        <fullName evidence="6">UBX domain-containing protein</fullName>
    </recommendedName>
</protein>
<gene>
    <name evidence="4" type="ORF">BSTOLATCC_MIC33187</name>
</gene>
<comment type="caution">
    <text evidence="4">The sequence shown here is derived from an EMBL/GenBank/DDBJ whole genome shotgun (WGS) entry which is preliminary data.</text>
</comment>
<dbReference type="InterPro" id="IPR012989">
    <property type="entry name" value="SEP_domain"/>
</dbReference>
<evidence type="ECO:0008006" key="6">
    <source>
        <dbReference type="Google" id="ProtNLM"/>
    </source>
</evidence>
<dbReference type="InterPro" id="IPR029071">
    <property type="entry name" value="Ubiquitin-like_domsf"/>
</dbReference>
<dbReference type="PROSITE" id="PS51399">
    <property type="entry name" value="SEP"/>
    <property type="match status" value="1"/>
</dbReference>
<dbReference type="SUPFAM" id="SSF102848">
    <property type="entry name" value="NSFL1 (p97 ATPase) cofactor p47, SEP domain"/>
    <property type="match status" value="1"/>
</dbReference>
<dbReference type="Pfam" id="PF00789">
    <property type="entry name" value="UBX"/>
    <property type="match status" value="1"/>
</dbReference>
<dbReference type="Pfam" id="PF08059">
    <property type="entry name" value="SEP"/>
    <property type="match status" value="1"/>
</dbReference>
<dbReference type="GO" id="GO:0007030">
    <property type="term" value="P:Golgi organization"/>
    <property type="evidence" value="ECO:0007669"/>
    <property type="project" value="TreeGrafter"/>
</dbReference>
<proteinExistence type="predicted"/>
<dbReference type="GO" id="GO:0005634">
    <property type="term" value="C:nucleus"/>
    <property type="evidence" value="ECO:0007669"/>
    <property type="project" value="TreeGrafter"/>
</dbReference>
<evidence type="ECO:0000313" key="5">
    <source>
        <dbReference type="Proteomes" id="UP001162131"/>
    </source>
</evidence>
<dbReference type="GO" id="GO:0043161">
    <property type="term" value="P:proteasome-mediated ubiquitin-dependent protein catabolic process"/>
    <property type="evidence" value="ECO:0007669"/>
    <property type="project" value="TreeGrafter"/>
</dbReference>
<dbReference type="GO" id="GO:0000045">
    <property type="term" value="P:autophagosome assembly"/>
    <property type="evidence" value="ECO:0007669"/>
    <property type="project" value="TreeGrafter"/>
</dbReference>
<dbReference type="EMBL" id="CAJZBQ010000033">
    <property type="protein sequence ID" value="CAG9323287.1"/>
    <property type="molecule type" value="Genomic_DNA"/>
</dbReference>
<dbReference type="GO" id="GO:0005829">
    <property type="term" value="C:cytosol"/>
    <property type="evidence" value="ECO:0007669"/>
    <property type="project" value="TreeGrafter"/>
</dbReference>
<keyword evidence="5" id="KW-1185">Reference proteome</keyword>
<dbReference type="Proteomes" id="UP001162131">
    <property type="component" value="Unassembled WGS sequence"/>
</dbReference>
<dbReference type="InterPro" id="IPR036241">
    <property type="entry name" value="NSFL1C_SEP_dom_sf"/>
</dbReference>
<dbReference type="InterPro" id="IPR001012">
    <property type="entry name" value="UBX_dom"/>
</dbReference>
<evidence type="ECO:0000259" key="3">
    <source>
        <dbReference type="PROSITE" id="PS51399"/>
    </source>
</evidence>
<evidence type="ECO:0000256" key="1">
    <source>
        <dbReference type="SAM" id="MobiDB-lite"/>
    </source>
</evidence>
<dbReference type="PANTHER" id="PTHR23333:SF20">
    <property type="entry name" value="NSFL1 COFACTOR P47"/>
    <property type="match status" value="1"/>
</dbReference>
<sequence length="227" mass="24715">MIASLKDLTPEESSAVSEAPSRVQSMFEGPLNRAKADGQLHGNNLDESECEIKLTLFQDGFLLGGNEFHKYDDSESQSYLHMINRGLVPNELVASLGNKSPVLTIVNKSKEVFNPSQHIHFVGEGQQLEEAKAKAVEPVNAEAATIVVDESLPKVQIQLRFHNGQKTSITVNTSHTLKQIYEYVGKAAPVDGNFNLLSGFPPAALTDMDKTVEELGLQGSAVTQKLI</sequence>
<reference evidence="4" key="1">
    <citation type="submission" date="2021-09" db="EMBL/GenBank/DDBJ databases">
        <authorList>
            <consortium name="AG Swart"/>
            <person name="Singh M."/>
            <person name="Singh A."/>
            <person name="Seah K."/>
            <person name="Emmerich C."/>
        </authorList>
    </citation>
    <scope>NUCLEOTIDE SEQUENCE</scope>
    <source>
        <strain evidence="4">ATCC30299</strain>
    </source>
</reference>
<dbReference type="CDD" id="cd01770">
    <property type="entry name" value="UBX_UBXN2"/>
    <property type="match status" value="1"/>
</dbReference>
<dbReference type="Gene3D" id="3.10.20.90">
    <property type="entry name" value="Phosphatidylinositol 3-kinase Catalytic Subunit, Chain A, domain 1"/>
    <property type="match status" value="1"/>
</dbReference>
<evidence type="ECO:0000259" key="2">
    <source>
        <dbReference type="PROSITE" id="PS50033"/>
    </source>
</evidence>